<dbReference type="OrthoDB" id="3438016at2759"/>
<dbReference type="EMBL" id="KN847550">
    <property type="protein sequence ID" value="KIW02267.1"/>
    <property type="molecule type" value="Genomic_DNA"/>
</dbReference>
<sequence>MIRPRPTACKIRLDVVKKSIKLLIPSRVNLIPQKLQEPLCERIFSGRQDQSFVAAHTIVPFASAIMRFSFFATALLSATAFAAPSAKAEAADLAVRSPNALPVPAPAPEALPIANAAAAPSVDDLAPLLNNLMSRSLEERQDILSSITGLISDLGPIIQAVLSLLNAETINDIHSIVTHAADLLDDQAEPAAKNLILQANRLLTPNNTDILVNLLNDVAPLLNQLGPLISGISSLLSSLLGIFLPHS</sequence>
<protein>
    <submittedName>
        <fullName evidence="1">Uncharacterized protein</fullName>
    </submittedName>
</protein>
<evidence type="ECO:0000313" key="1">
    <source>
        <dbReference type="EMBL" id="KIW02267.1"/>
    </source>
</evidence>
<dbReference type="AlphaFoldDB" id="A0A0D1YNG9"/>
<accession>A0A0D1YNG9</accession>
<proteinExistence type="predicted"/>
<dbReference type="GeneID" id="27314390"/>
<name>A0A0D1YNG9_9PEZI</name>
<dbReference type="RefSeq" id="XP_016212136.1">
    <property type="nucleotide sequence ID" value="XM_016360054.1"/>
</dbReference>
<dbReference type="HOGENOM" id="CLU_1125254_0_0_1"/>
<organism evidence="1 2">
    <name type="scientific">Verruconis gallopava</name>
    <dbReference type="NCBI Taxonomy" id="253628"/>
    <lineage>
        <taxon>Eukaryota</taxon>
        <taxon>Fungi</taxon>
        <taxon>Dikarya</taxon>
        <taxon>Ascomycota</taxon>
        <taxon>Pezizomycotina</taxon>
        <taxon>Dothideomycetes</taxon>
        <taxon>Pleosporomycetidae</taxon>
        <taxon>Venturiales</taxon>
        <taxon>Sympoventuriaceae</taxon>
        <taxon>Verruconis</taxon>
    </lineage>
</organism>
<evidence type="ECO:0000313" key="2">
    <source>
        <dbReference type="Proteomes" id="UP000053259"/>
    </source>
</evidence>
<dbReference type="Proteomes" id="UP000053259">
    <property type="component" value="Unassembled WGS sequence"/>
</dbReference>
<keyword evidence="2" id="KW-1185">Reference proteome</keyword>
<dbReference type="VEuPathDB" id="FungiDB:PV09_06417"/>
<dbReference type="InParanoid" id="A0A0D1YNG9"/>
<reference evidence="1 2" key="1">
    <citation type="submission" date="2015-01" db="EMBL/GenBank/DDBJ databases">
        <title>The Genome Sequence of Ochroconis gallopava CBS43764.</title>
        <authorList>
            <consortium name="The Broad Institute Genomics Platform"/>
            <person name="Cuomo C."/>
            <person name="de Hoog S."/>
            <person name="Gorbushina A."/>
            <person name="Stielow B."/>
            <person name="Teixiera M."/>
            <person name="Abouelleil A."/>
            <person name="Chapman S.B."/>
            <person name="Priest M."/>
            <person name="Young S.K."/>
            <person name="Wortman J."/>
            <person name="Nusbaum C."/>
            <person name="Birren B."/>
        </authorList>
    </citation>
    <scope>NUCLEOTIDE SEQUENCE [LARGE SCALE GENOMIC DNA]</scope>
    <source>
        <strain evidence="1 2">CBS 43764</strain>
    </source>
</reference>
<gene>
    <name evidence="1" type="ORF">PV09_06417</name>
</gene>